<protein>
    <recommendedName>
        <fullName evidence="2">Methyltransferase FkbM domain-containing protein</fullName>
    </recommendedName>
</protein>
<dbReference type="Proteomes" id="UP001516023">
    <property type="component" value="Unassembled WGS sequence"/>
</dbReference>
<gene>
    <name evidence="3" type="ORF">HJC23_011772</name>
</gene>
<feature type="chain" id="PRO_5044742585" description="Methyltransferase FkbM domain-containing protein" evidence="1">
    <location>
        <begin position="30"/>
        <end position="282"/>
    </location>
</feature>
<evidence type="ECO:0000259" key="2">
    <source>
        <dbReference type="Pfam" id="PF05050"/>
    </source>
</evidence>
<proteinExistence type="predicted"/>
<dbReference type="EMBL" id="JABMIG020000182">
    <property type="protein sequence ID" value="KAL3787088.1"/>
    <property type="molecule type" value="Genomic_DNA"/>
</dbReference>
<accession>A0ABD3PG61</accession>
<organism evidence="3 4">
    <name type="scientific">Cyclotella cryptica</name>
    <dbReference type="NCBI Taxonomy" id="29204"/>
    <lineage>
        <taxon>Eukaryota</taxon>
        <taxon>Sar</taxon>
        <taxon>Stramenopiles</taxon>
        <taxon>Ochrophyta</taxon>
        <taxon>Bacillariophyta</taxon>
        <taxon>Coscinodiscophyceae</taxon>
        <taxon>Thalassiosirophycidae</taxon>
        <taxon>Stephanodiscales</taxon>
        <taxon>Stephanodiscaceae</taxon>
        <taxon>Cyclotella</taxon>
    </lineage>
</organism>
<keyword evidence="1" id="KW-0732">Signal</keyword>
<reference evidence="3 4" key="1">
    <citation type="journal article" date="2020" name="G3 (Bethesda)">
        <title>Improved Reference Genome for Cyclotella cryptica CCMP332, a Model for Cell Wall Morphogenesis, Salinity Adaptation, and Lipid Production in Diatoms (Bacillariophyta).</title>
        <authorList>
            <person name="Roberts W.R."/>
            <person name="Downey K.M."/>
            <person name="Ruck E.C."/>
            <person name="Traller J.C."/>
            <person name="Alverson A.J."/>
        </authorList>
    </citation>
    <scope>NUCLEOTIDE SEQUENCE [LARGE SCALE GENOMIC DNA]</scope>
    <source>
        <strain evidence="3 4">CCMP332</strain>
    </source>
</reference>
<dbReference type="PANTHER" id="PTHR34203:SF15">
    <property type="entry name" value="SLL1173 PROTEIN"/>
    <property type="match status" value="1"/>
</dbReference>
<evidence type="ECO:0000256" key="1">
    <source>
        <dbReference type="SAM" id="SignalP"/>
    </source>
</evidence>
<evidence type="ECO:0000313" key="4">
    <source>
        <dbReference type="Proteomes" id="UP001516023"/>
    </source>
</evidence>
<evidence type="ECO:0000313" key="3">
    <source>
        <dbReference type="EMBL" id="KAL3787088.1"/>
    </source>
</evidence>
<dbReference type="Gene3D" id="3.40.50.150">
    <property type="entry name" value="Vaccinia Virus protein VP39"/>
    <property type="match status" value="1"/>
</dbReference>
<dbReference type="PANTHER" id="PTHR34203">
    <property type="entry name" value="METHYLTRANSFERASE, FKBM FAMILY PROTEIN"/>
    <property type="match status" value="1"/>
</dbReference>
<dbReference type="AlphaFoldDB" id="A0ABD3PG61"/>
<dbReference type="SUPFAM" id="SSF53335">
    <property type="entry name" value="S-adenosyl-L-methionine-dependent methyltransferases"/>
    <property type="match status" value="1"/>
</dbReference>
<dbReference type="InterPro" id="IPR052514">
    <property type="entry name" value="SAM-dependent_MTase"/>
</dbReference>
<dbReference type="InterPro" id="IPR006342">
    <property type="entry name" value="FkbM_mtfrase"/>
</dbReference>
<feature type="signal peptide" evidence="1">
    <location>
        <begin position="1"/>
        <end position="29"/>
    </location>
</feature>
<dbReference type="Pfam" id="PF05050">
    <property type="entry name" value="Methyltransf_21"/>
    <property type="match status" value="1"/>
</dbReference>
<keyword evidence="4" id="KW-1185">Reference proteome</keyword>
<feature type="domain" description="Methyltransferase FkbM" evidence="2">
    <location>
        <begin position="68"/>
        <end position="260"/>
    </location>
</feature>
<dbReference type="InterPro" id="IPR029063">
    <property type="entry name" value="SAM-dependent_MTases_sf"/>
</dbReference>
<sequence>MRSRMFTRSMISLLFAITSLCSFWFQLSAFSSSTNKKDQVKHSMMDLRNDLGNKDQNNTQSTRNIFIDLGANCGNSYKRLLKANQLNREGNWEVYLWEANPQLIEFYLNDIQSDELVPKNHVVDVIEAAAAASDGFVSFYLTAGQELINDKSQFPDKGRCDPDSVANPSGASSLLSNKKRAGKPIEVKAIDFARWMNDDLKALEDDYLMIKIDIEGAELQLLDRLMEVIPMGFCHVNKLFIEWHAFKFRDNETITEHTNYANNFTSKYAQVCGHHIELAAWH</sequence>
<comment type="caution">
    <text evidence="3">The sequence shown here is derived from an EMBL/GenBank/DDBJ whole genome shotgun (WGS) entry which is preliminary data.</text>
</comment>
<name>A0ABD3PG61_9STRA</name>